<organism evidence="1">
    <name type="scientific">marine metagenome</name>
    <dbReference type="NCBI Taxonomy" id="408172"/>
    <lineage>
        <taxon>unclassified sequences</taxon>
        <taxon>metagenomes</taxon>
        <taxon>ecological metagenomes</taxon>
    </lineage>
</organism>
<dbReference type="EMBL" id="UINC01008752">
    <property type="protein sequence ID" value="SVA39351.1"/>
    <property type="molecule type" value="Genomic_DNA"/>
</dbReference>
<evidence type="ECO:0000313" key="1">
    <source>
        <dbReference type="EMBL" id="SVA39351.1"/>
    </source>
</evidence>
<gene>
    <name evidence="1" type="ORF">METZ01_LOCUS92205</name>
</gene>
<dbReference type="AlphaFoldDB" id="A0A381VHA0"/>
<accession>A0A381VHA0</accession>
<protein>
    <submittedName>
        <fullName evidence="1">Uncharacterized protein</fullName>
    </submittedName>
</protein>
<name>A0A381VHA0_9ZZZZ</name>
<sequence>MKKLSLLLLSFASAQINYSGEINPSVMTRKSDQSQINLPFRIATLEGGYTFGSVDLKTSIAIEHRWNTGESVFNLREAYLAYYPDWGEVKFGKQIHAWGAVDGNNPTDNLNPYDYYYMFSPGTKRKLGTLSFSSKIYVGNFQLEGIIIPKHEINRMPYGEKDFPLSMPVKPFVEYEVDREMELGFRVQNSSVLGDVGFAIFNGNDRAPSLLTANVTFQEGVPPVVDQMNLGYRSTTTWGFDFVTFIGDFTLRGESSIFKTRAPLLSINLFKIPLDLYELHQEVTYAQSVFQVEYTTASDITISGQYIASNVSSESYEWFHTLSVELVQLPNPTFRPGMGTPFAMFTDKAIMLSSSGVMMDDRMELKGSTIVNMDESGYMFTASIGYSPWINWKIETAIVQFKGEKDEPENAFTKMEDFSHLRLGLYYNF</sequence>
<reference evidence="1" key="1">
    <citation type="submission" date="2018-05" db="EMBL/GenBank/DDBJ databases">
        <authorList>
            <person name="Lanie J.A."/>
            <person name="Ng W.-L."/>
            <person name="Kazmierczak K.M."/>
            <person name="Andrzejewski T.M."/>
            <person name="Davidsen T.M."/>
            <person name="Wayne K.J."/>
            <person name="Tettelin H."/>
            <person name="Glass J.I."/>
            <person name="Rusch D."/>
            <person name="Podicherti R."/>
            <person name="Tsui H.-C.T."/>
            <person name="Winkler M.E."/>
        </authorList>
    </citation>
    <scope>NUCLEOTIDE SEQUENCE</scope>
</reference>
<dbReference type="SUPFAM" id="SSF56935">
    <property type="entry name" value="Porins"/>
    <property type="match status" value="1"/>
</dbReference>
<proteinExistence type="predicted"/>